<dbReference type="CDD" id="cd01894">
    <property type="entry name" value="EngA1"/>
    <property type="match status" value="1"/>
</dbReference>
<keyword evidence="12" id="KW-0378">Hydrolase</keyword>
<evidence type="ECO:0000256" key="4">
    <source>
        <dbReference type="ARBA" id="ARBA00022737"/>
    </source>
</evidence>
<dbReference type="PANTHER" id="PTHR43834">
    <property type="entry name" value="GTPASE DER"/>
    <property type="match status" value="1"/>
</dbReference>
<organism evidence="12 13">
    <name type="scientific">Peptococcus simiae</name>
    <dbReference type="NCBI Taxonomy" id="1643805"/>
    <lineage>
        <taxon>Bacteria</taxon>
        <taxon>Bacillati</taxon>
        <taxon>Bacillota</taxon>
        <taxon>Clostridia</taxon>
        <taxon>Eubacteriales</taxon>
        <taxon>Peptococcaceae</taxon>
        <taxon>Peptococcus</taxon>
    </lineage>
</organism>
<dbReference type="HAMAP" id="MF_00195">
    <property type="entry name" value="GTPase_Der"/>
    <property type="match status" value="1"/>
</dbReference>
<dbReference type="NCBIfam" id="TIGR00231">
    <property type="entry name" value="small_GTP"/>
    <property type="match status" value="2"/>
</dbReference>
<dbReference type="NCBIfam" id="TIGR03594">
    <property type="entry name" value="GTPase_EngA"/>
    <property type="match status" value="1"/>
</dbReference>
<dbReference type="PANTHER" id="PTHR43834:SF6">
    <property type="entry name" value="GTPASE DER"/>
    <property type="match status" value="1"/>
</dbReference>
<dbReference type="InterPro" id="IPR015946">
    <property type="entry name" value="KH_dom-like_a/b"/>
</dbReference>
<evidence type="ECO:0000313" key="13">
    <source>
        <dbReference type="Proteomes" id="UP001631949"/>
    </source>
</evidence>
<feature type="binding site" evidence="8">
    <location>
        <begin position="9"/>
        <end position="16"/>
    </location>
    <ligand>
        <name>GTP</name>
        <dbReference type="ChEBI" id="CHEBI:37565"/>
        <label>1</label>
    </ligand>
</feature>
<dbReference type="RefSeq" id="WP_408978078.1">
    <property type="nucleotide sequence ID" value="NZ_JBJUVG010000019.1"/>
</dbReference>
<evidence type="ECO:0000259" key="11">
    <source>
        <dbReference type="PROSITE" id="PS51712"/>
    </source>
</evidence>
<keyword evidence="3 8" id="KW-0690">Ribosome biogenesis</keyword>
<evidence type="ECO:0000256" key="10">
    <source>
        <dbReference type="RuleBase" id="RU004481"/>
    </source>
</evidence>
<dbReference type="Pfam" id="PF14714">
    <property type="entry name" value="KH_dom-like"/>
    <property type="match status" value="1"/>
</dbReference>
<evidence type="ECO:0000256" key="6">
    <source>
        <dbReference type="ARBA" id="ARBA00023134"/>
    </source>
</evidence>
<evidence type="ECO:0000256" key="9">
    <source>
        <dbReference type="PROSITE-ProRule" id="PRU01049"/>
    </source>
</evidence>
<dbReference type="GO" id="GO:0016787">
    <property type="term" value="F:hydrolase activity"/>
    <property type="evidence" value="ECO:0007669"/>
    <property type="project" value="UniProtKB-KW"/>
</dbReference>
<dbReference type="PRINTS" id="PR00326">
    <property type="entry name" value="GTP1OBG"/>
</dbReference>
<evidence type="ECO:0000313" key="12">
    <source>
        <dbReference type="EMBL" id="MFM9414473.1"/>
    </source>
</evidence>
<keyword evidence="13" id="KW-1185">Reference proteome</keyword>
<dbReference type="Pfam" id="PF01926">
    <property type="entry name" value="MMR_HSR1"/>
    <property type="match status" value="2"/>
</dbReference>
<comment type="caution">
    <text evidence="12">The sequence shown here is derived from an EMBL/GenBank/DDBJ whole genome shotgun (WGS) entry which is preliminary data.</text>
</comment>
<keyword evidence="6 8" id="KW-0342">GTP-binding</keyword>
<feature type="domain" description="EngA-type G" evidence="11">
    <location>
        <begin position="176"/>
        <end position="351"/>
    </location>
</feature>
<evidence type="ECO:0000256" key="2">
    <source>
        <dbReference type="ARBA" id="ARBA00020953"/>
    </source>
</evidence>
<dbReference type="InterPro" id="IPR016484">
    <property type="entry name" value="GTPase_Der"/>
</dbReference>
<comment type="subunit">
    <text evidence="8">Associates with the 50S ribosomal subunit.</text>
</comment>
<proteinExistence type="inferred from homology"/>
<keyword evidence="5 8" id="KW-0547">Nucleotide-binding</keyword>
<dbReference type="Gene3D" id="3.30.300.20">
    <property type="match status" value="1"/>
</dbReference>
<evidence type="ECO:0000256" key="3">
    <source>
        <dbReference type="ARBA" id="ARBA00022517"/>
    </source>
</evidence>
<dbReference type="InterPro" id="IPR032859">
    <property type="entry name" value="KH_dom-like"/>
</dbReference>
<dbReference type="InterPro" id="IPR006073">
    <property type="entry name" value="GTP-bd"/>
</dbReference>
<dbReference type="InterPro" id="IPR005225">
    <property type="entry name" value="Small_GTP-bd"/>
</dbReference>
<accession>A0ABW9H0Z6</accession>
<feature type="binding site" evidence="8">
    <location>
        <begin position="182"/>
        <end position="189"/>
    </location>
    <ligand>
        <name>GTP</name>
        <dbReference type="ChEBI" id="CHEBI:37565"/>
        <label>2</label>
    </ligand>
</feature>
<dbReference type="PIRSF" id="PIRSF006485">
    <property type="entry name" value="GTP-binding_EngA"/>
    <property type="match status" value="1"/>
</dbReference>
<dbReference type="Proteomes" id="UP001631949">
    <property type="component" value="Unassembled WGS sequence"/>
</dbReference>
<dbReference type="InterPro" id="IPR027417">
    <property type="entry name" value="P-loop_NTPase"/>
</dbReference>
<dbReference type="Gene3D" id="3.40.50.300">
    <property type="entry name" value="P-loop containing nucleotide triphosphate hydrolases"/>
    <property type="match status" value="2"/>
</dbReference>
<dbReference type="SUPFAM" id="SSF52540">
    <property type="entry name" value="P-loop containing nucleoside triphosphate hydrolases"/>
    <property type="match status" value="2"/>
</dbReference>
<comment type="caution">
    <text evidence="8">Lacks conserved residue(s) required for the propagation of feature annotation.</text>
</comment>
<dbReference type="SMART" id="SM00382">
    <property type="entry name" value="AAA"/>
    <property type="match status" value="2"/>
</dbReference>
<evidence type="ECO:0000256" key="5">
    <source>
        <dbReference type="ARBA" id="ARBA00022741"/>
    </source>
</evidence>
<dbReference type="EMBL" id="JBJUVG010000019">
    <property type="protein sequence ID" value="MFM9414473.1"/>
    <property type="molecule type" value="Genomic_DNA"/>
</dbReference>
<evidence type="ECO:0000256" key="1">
    <source>
        <dbReference type="ARBA" id="ARBA00008279"/>
    </source>
</evidence>
<dbReference type="PROSITE" id="PS51712">
    <property type="entry name" value="G_ENGA"/>
    <property type="match status" value="2"/>
</dbReference>
<dbReference type="CDD" id="cd01895">
    <property type="entry name" value="EngA2"/>
    <property type="match status" value="1"/>
</dbReference>
<feature type="binding site" evidence="8">
    <location>
        <begin position="229"/>
        <end position="233"/>
    </location>
    <ligand>
        <name>GTP</name>
        <dbReference type="ChEBI" id="CHEBI:37565"/>
        <label>2</label>
    </ligand>
</feature>
<feature type="domain" description="EngA-type G" evidence="11">
    <location>
        <begin position="3"/>
        <end position="167"/>
    </location>
</feature>
<sequence>MKPIIAVVGRPNVGKSTLFNRLTHTRKAIIEDMPGVTRDRLYEDGEWNGHAFTLIDTGGIDTVDKDHILKNVRLQAEIAIEEADLILFMVDASVGVTQEDEAVAQILRKSDKEVILVANKVKSFEDLVPVYEFYSLGFEHLVPITAVDGRNTGDLLDLMLDLLPAEALVGEKEEALSIAVVGRPNVGKSSLCNRLLGEERSIVSNVPGTTRDAIDTPFRYDGEDYILVDTAGMRRRKKIELATERYSVVRSLHAVDRSDVVLMVIDGSQGLTDQDKRIVGYAHEQGKGIILVVNKWDLVEKDHKTQKEMEDRFKAELLFLSYAPMLFVSAVTGQRVSKIMETVRAVAENRLMRVPTGVLNDILREAVLKNPPPTDKGKRLKIYYGTQIGVAPPTFALFVNDKEIMHFSYLRYIENRIRDYFVFEGTTLRLQLRNRKED</sequence>
<gene>
    <name evidence="8 12" type="primary">der</name>
    <name evidence="12" type="ORF">ACKQTC_08850</name>
</gene>
<evidence type="ECO:0000256" key="7">
    <source>
        <dbReference type="ARBA" id="ARBA00032345"/>
    </source>
</evidence>
<dbReference type="InterPro" id="IPR003593">
    <property type="entry name" value="AAA+_ATPase"/>
</dbReference>
<dbReference type="InterPro" id="IPR031166">
    <property type="entry name" value="G_ENGA"/>
</dbReference>
<comment type="function">
    <text evidence="8 10">GTPase that plays an essential role in the late steps of ribosome biogenesis.</text>
</comment>
<feature type="binding site" evidence="8">
    <location>
        <begin position="294"/>
        <end position="297"/>
    </location>
    <ligand>
        <name>GTP</name>
        <dbReference type="ChEBI" id="CHEBI:37565"/>
        <label>2</label>
    </ligand>
</feature>
<feature type="binding site" evidence="8">
    <location>
        <begin position="56"/>
        <end position="60"/>
    </location>
    <ligand>
        <name>GTP</name>
        <dbReference type="ChEBI" id="CHEBI:37565"/>
        <label>1</label>
    </ligand>
</feature>
<evidence type="ECO:0000256" key="8">
    <source>
        <dbReference type="HAMAP-Rule" id="MF_00195"/>
    </source>
</evidence>
<protein>
    <recommendedName>
        <fullName evidence="2 8">GTPase Der</fullName>
    </recommendedName>
    <alternativeName>
        <fullName evidence="7 8">GTP-binding protein EngA</fullName>
    </alternativeName>
</protein>
<keyword evidence="4 10" id="KW-0677">Repeat</keyword>
<reference evidence="12 13" key="1">
    <citation type="journal article" date="2016" name="Int. J. Syst. Evol. Microbiol.">
        <title>Peptococcus simiae sp. nov., isolated from rhesus macaque faeces and emended description of the genus Peptococcus.</title>
        <authorList>
            <person name="Shkoporov A.N."/>
            <person name="Efimov B.A."/>
            <person name="Kondova I."/>
            <person name="Ouwerling B."/>
            <person name="Chaplin A.V."/>
            <person name="Shcherbakova V.A."/>
            <person name="Langermans J.A.M."/>
        </authorList>
    </citation>
    <scope>NUCLEOTIDE SEQUENCE [LARGE SCALE GENOMIC DNA]</scope>
    <source>
        <strain evidence="12 13">M108</strain>
    </source>
</reference>
<name>A0ABW9H0Z6_9FIRM</name>
<comment type="similarity">
    <text evidence="1 8 9 10">Belongs to the TRAFAC class TrmE-Era-EngA-EngB-Septin-like GTPase superfamily. EngA (Der) GTPase family.</text>
</comment>